<reference evidence="2 3" key="1">
    <citation type="submission" date="2019-02" db="EMBL/GenBank/DDBJ databases">
        <title>Deep-cultivation of Planctomycetes and their phenomic and genomic characterization uncovers novel biology.</title>
        <authorList>
            <person name="Wiegand S."/>
            <person name="Jogler M."/>
            <person name="Boedeker C."/>
            <person name="Pinto D."/>
            <person name="Vollmers J."/>
            <person name="Rivas-Marin E."/>
            <person name="Kohn T."/>
            <person name="Peeters S.H."/>
            <person name="Heuer A."/>
            <person name="Rast P."/>
            <person name="Oberbeckmann S."/>
            <person name="Bunk B."/>
            <person name="Jeske O."/>
            <person name="Meyerdierks A."/>
            <person name="Storesund J.E."/>
            <person name="Kallscheuer N."/>
            <person name="Luecker S."/>
            <person name="Lage O.M."/>
            <person name="Pohl T."/>
            <person name="Merkel B.J."/>
            <person name="Hornburger P."/>
            <person name="Mueller R.-W."/>
            <person name="Bruemmer F."/>
            <person name="Labrenz M."/>
            <person name="Spormann A.M."/>
            <person name="Op Den Camp H."/>
            <person name="Overmann J."/>
            <person name="Amann R."/>
            <person name="Jetten M.S.M."/>
            <person name="Mascher T."/>
            <person name="Medema M.H."/>
            <person name="Devos D.P."/>
            <person name="Kaster A.-K."/>
            <person name="Ovreas L."/>
            <person name="Rohde M."/>
            <person name="Galperin M.Y."/>
            <person name="Jogler C."/>
        </authorList>
    </citation>
    <scope>NUCLEOTIDE SEQUENCE [LARGE SCALE GENOMIC DNA]</scope>
    <source>
        <strain evidence="2 3">Poly51</strain>
    </source>
</reference>
<gene>
    <name evidence="2" type="ORF">Poly51_62490</name>
</gene>
<dbReference type="InterPro" id="IPR002372">
    <property type="entry name" value="PQQ_rpt_dom"/>
</dbReference>
<protein>
    <submittedName>
        <fullName evidence="2">Outer membrane biogenesis protein BamB</fullName>
    </submittedName>
</protein>
<dbReference type="Proteomes" id="UP000318288">
    <property type="component" value="Unassembled WGS sequence"/>
</dbReference>
<dbReference type="SUPFAM" id="SSF50998">
    <property type="entry name" value="Quinoprotein alcohol dehydrogenase-like"/>
    <property type="match status" value="1"/>
</dbReference>
<dbReference type="Pfam" id="PF13360">
    <property type="entry name" value="PQQ_2"/>
    <property type="match status" value="1"/>
</dbReference>
<evidence type="ECO:0000313" key="3">
    <source>
        <dbReference type="Proteomes" id="UP000318288"/>
    </source>
</evidence>
<proteinExistence type="predicted"/>
<feature type="domain" description="Pyrrolo-quinoline quinone repeat" evidence="1">
    <location>
        <begin position="129"/>
        <end position="385"/>
    </location>
</feature>
<dbReference type="PANTHER" id="PTHR34512">
    <property type="entry name" value="CELL SURFACE PROTEIN"/>
    <property type="match status" value="1"/>
</dbReference>
<dbReference type="Gene3D" id="2.40.128.630">
    <property type="match status" value="1"/>
</dbReference>
<dbReference type="PANTHER" id="PTHR34512:SF30">
    <property type="entry name" value="OUTER MEMBRANE PROTEIN ASSEMBLY FACTOR BAMB"/>
    <property type="match status" value="1"/>
</dbReference>
<sequence length="466" mass="51246">MTDSISIFPVTRAVVVLDHSDQCEFLAVVNLLVCNKNMSIRISTFLLVTTVSLALASREADADWPNWRGPHGNGATESGRVPADFSDANTRWIADLPGKGCSTPIIHKQVIYVTAPVEGRDALLAYDWDGNLRWTTTFGVENAGKHRNGSGSNASPVTDGEAVFVYFKSGTFAAVETDGSVRWKTDLVERFGKDTLFWDHGTSPVLTTKHVIMARMHHGESWLAAFDKTTGDIAWKVARDFDVPKECDHGYTTPLVIQHDGRESLLVWGGEHVTIHEAADGKLVWSCGNFNPEQQELWPAVASPVVVGDQAVICYGRNDRGIPRTFGIRLTGDGDVTETNHVWERDDLGAFVPTPAAYQDRVYIVRDKGEVDCIDPATGETVWTNAFPKHRNKFYASPLITDGKIYAPREDGVVFVASIANGQFMLLAENDMKEPVIGSPVAVAENLFIRGESHLYCLKLPNSANQ</sequence>
<evidence type="ECO:0000259" key="1">
    <source>
        <dbReference type="Pfam" id="PF13360"/>
    </source>
</evidence>
<comment type="caution">
    <text evidence="2">The sequence shown here is derived from an EMBL/GenBank/DDBJ whole genome shotgun (WGS) entry which is preliminary data.</text>
</comment>
<organism evidence="2 3">
    <name type="scientific">Rubripirellula tenax</name>
    <dbReference type="NCBI Taxonomy" id="2528015"/>
    <lineage>
        <taxon>Bacteria</taxon>
        <taxon>Pseudomonadati</taxon>
        <taxon>Planctomycetota</taxon>
        <taxon>Planctomycetia</taxon>
        <taxon>Pirellulales</taxon>
        <taxon>Pirellulaceae</taxon>
        <taxon>Rubripirellula</taxon>
    </lineage>
</organism>
<dbReference type="AlphaFoldDB" id="A0A5C6E418"/>
<evidence type="ECO:0000313" key="2">
    <source>
        <dbReference type="EMBL" id="TWU43638.1"/>
    </source>
</evidence>
<accession>A0A5C6E418</accession>
<dbReference type="Gene3D" id="2.130.10.10">
    <property type="entry name" value="YVTN repeat-like/Quinoprotein amine dehydrogenase"/>
    <property type="match status" value="1"/>
</dbReference>
<keyword evidence="3" id="KW-1185">Reference proteome</keyword>
<dbReference type="EMBL" id="SJPW01000016">
    <property type="protein sequence ID" value="TWU43638.1"/>
    <property type="molecule type" value="Genomic_DNA"/>
</dbReference>
<name>A0A5C6E418_9BACT</name>
<dbReference type="InterPro" id="IPR015943">
    <property type="entry name" value="WD40/YVTN_repeat-like_dom_sf"/>
</dbReference>
<dbReference type="InterPro" id="IPR011047">
    <property type="entry name" value="Quinoprotein_ADH-like_sf"/>
</dbReference>